<dbReference type="EMBL" id="JAJSOF020000025">
    <property type="protein sequence ID" value="KAJ4434338.1"/>
    <property type="molecule type" value="Genomic_DNA"/>
</dbReference>
<feature type="region of interest" description="Disordered" evidence="1">
    <location>
        <begin position="699"/>
        <end position="813"/>
    </location>
</feature>
<keyword evidence="4" id="KW-1185">Reference proteome</keyword>
<feature type="compositionally biased region" description="Basic and acidic residues" evidence="1">
    <location>
        <begin position="42"/>
        <end position="51"/>
    </location>
</feature>
<feature type="region of interest" description="Disordered" evidence="1">
    <location>
        <begin position="1075"/>
        <end position="1119"/>
    </location>
</feature>
<evidence type="ECO:0000256" key="2">
    <source>
        <dbReference type="SAM" id="SignalP"/>
    </source>
</evidence>
<feature type="chain" id="PRO_5046182980" evidence="2">
    <location>
        <begin position="19"/>
        <end position="1316"/>
    </location>
</feature>
<gene>
    <name evidence="3" type="ORF">ANN_22897</name>
</gene>
<feature type="compositionally biased region" description="Polar residues" evidence="1">
    <location>
        <begin position="1261"/>
        <end position="1270"/>
    </location>
</feature>
<feature type="region of interest" description="Disordered" evidence="1">
    <location>
        <begin position="202"/>
        <end position="367"/>
    </location>
</feature>
<feature type="compositionally biased region" description="Polar residues" evidence="1">
    <location>
        <begin position="766"/>
        <end position="786"/>
    </location>
</feature>
<sequence length="1316" mass="148177">MALFAVFVMLLITGCCIADSGTEDAMLEEEEDDITSTTMVGKTEKSASYEKDLPEASPLLSENSGYRMPGLYDLNGGEPFYLEKDPITGKVDFGTRTQPLRKTSNMDHTSLPSRDSIEGEPSLKNHKISESDIASDDYYYDEEEEGDKIDRKDTTFSDIRRDYPPTINDVNTNHKYQNDHSNKFPLISSSYANTKVQGTAVGINRNHRPLTTSSTHSPSYYTLRPQPTLPTYSVPSRGTVKYKQSDETKPTTTTTQSYTETRPSPSPYPSTNPPPSTKTTEQPSFYYEEEANEDYDTESPTGFSLSELFGYGKPSSKPEEKKPQQEDNPKQSLHQDSLPFTTQSPQTSLSTTTRREEISFEDRHQVTVQTTNKPVTSQTPGIIYSEVPSAARPQPIATSLPINIEEHQPHKHRPVLHQPVSSVADFDPKQSDDATLKTPTVQNATQQSKPTYLTVSSNVQNRPTSGLIGNKPISNSPYGEFAEEPFRPIFGPVQFENRPPLQRPESPQLSSTDKNINTNNPIHVSKPVVVDDVIKSKIPQESPSRWNYPVNEGISPFFQLPPSYHRNQDSVPTISPPRIPGVEPPRPNLQYPPFRNITSPQRKPPLLPHPPNPVVNIIPDRGNDHQRPVPSEFHEVWTENNKKNGGGHVPSEFHEVWTENNKKNGGGHVPSEFHEVWTENNKKNGGGHVPSEFHEVWTENNKKNGGGHVVFPDSRPELSRPQDEGLRNPITTVTVQTKIDSIGKEESSYQLPPKQRPGHEEMKPAPNQQRPPTSTHTLSRPVSQSGPPIPHRDFVDEPSQELKPPAEPDNVRKHVENYPRPQWESHVTGQHQYLPHDSSHIARPKHDAPQAQFGQSSSNFGNGYRGRPGYPPENTHKGNRPQQHPNIRSQDSNLPNILPQFRPNAKLGHVHPEGGGRIQVHPYYGSQRQPLLERPNRRPQHHEYMGHLYPRPPPQYRRVNRNDSPVPPEGFNKVDDMFQFEKYPPQQRPLVHRRTGPHVTDMDASRPQVSTLQMMQQGSNSHFIPRPLTARDDFPDTNDEMKPPFQVKYPSGSSLNTETSEKQPVFVVYPINSTPLNSGTSNSQNNGVVVGTRGPQRPLPPSNLNPDSSSAEEMLHNKQQKPLLQLASDRLDNPSFQSQSPTALPLKSDFPYPLEKPDAFTDTTNNKDNEKEYDVDKKEISTILDSITPSSNDRYDHEFSLTNDDIEAEVHNSHNDNHDEDDTDINIIPYLQDYMPFATKKPLPAVKLQSEKSSSTVPSSVITMGSVKTSTKPEKDNQWTTMTGNGNRRLSILQPQLLNHITHHRYLLSSKQFNHQ</sequence>
<feature type="compositionally biased region" description="Basic and acidic residues" evidence="1">
    <location>
        <begin position="426"/>
        <end position="435"/>
    </location>
</feature>
<feature type="compositionally biased region" description="Low complexity" evidence="1">
    <location>
        <begin position="341"/>
        <end position="352"/>
    </location>
</feature>
<evidence type="ECO:0000313" key="4">
    <source>
        <dbReference type="Proteomes" id="UP001148838"/>
    </source>
</evidence>
<feature type="compositionally biased region" description="Polar residues" evidence="1">
    <location>
        <begin position="1075"/>
        <end position="1087"/>
    </location>
</feature>
<feature type="compositionally biased region" description="Polar residues" evidence="1">
    <location>
        <begin position="505"/>
        <end position="522"/>
    </location>
</feature>
<feature type="compositionally biased region" description="Polar residues" evidence="1">
    <location>
        <begin position="95"/>
        <end position="113"/>
    </location>
</feature>
<feature type="region of interest" description="Disordered" evidence="1">
    <location>
        <begin position="426"/>
        <end position="522"/>
    </location>
</feature>
<reference evidence="3 4" key="1">
    <citation type="journal article" date="2022" name="Allergy">
        <title>Genome assembly and annotation of Periplaneta americana reveal a comprehensive cockroach allergen profile.</title>
        <authorList>
            <person name="Wang L."/>
            <person name="Xiong Q."/>
            <person name="Saelim N."/>
            <person name="Wang L."/>
            <person name="Nong W."/>
            <person name="Wan A.T."/>
            <person name="Shi M."/>
            <person name="Liu X."/>
            <person name="Cao Q."/>
            <person name="Hui J.H.L."/>
            <person name="Sookrung N."/>
            <person name="Leung T.F."/>
            <person name="Tungtrongchitr A."/>
            <person name="Tsui S.K.W."/>
        </authorList>
    </citation>
    <scope>NUCLEOTIDE SEQUENCE [LARGE SCALE GENOMIC DNA]</scope>
    <source>
        <strain evidence="3">PWHHKU_190912</strain>
    </source>
</reference>
<feature type="compositionally biased region" description="Polar residues" evidence="1">
    <location>
        <begin position="880"/>
        <end position="895"/>
    </location>
</feature>
<feature type="compositionally biased region" description="Basic and acidic residues" evidence="1">
    <location>
        <begin position="353"/>
        <end position="365"/>
    </location>
</feature>
<proteinExistence type="predicted"/>
<feature type="region of interest" description="Disordered" evidence="1">
    <location>
        <begin position="29"/>
        <end position="51"/>
    </location>
</feature>
<dbReference type="Proteomes" id="UP001148838">
    <property type="component" value="Unassembled WGS sequence"/>
</dbReference>
<feature type="compositionally biased region" description="Acidic residues" evidence="1">
    <location>
        <begin position="133"/>
        <end position="147"/>
    </location>
</feature>
<feature type="region of interest" description="Disordered" evidence="1">
    <location>
        <begin position="1131"/>
        <end position="1169"/>
    </location>
</feature>
<feature type="signal peptide" evidence="2">
    <location>
        <begin position="1"/>
        <end position="18"/>
    </location>
</feature>
<accession>A0ABQ8SJK7</accession>
<feature type="compositionally biased region" description="Basic and acidic residues" evidence="1">
    <location>
        <begin position="148"/>
        <end position="163"/>
    </location>
</feature>
<feature type="region of interest" description="Disordered" evidence="1">
    <location>
        <begin position="92"/>
        <end position="178"/>
    </location>
</feature>
<feature type="compositionally biased region" description="Basic and acidic residues" evidence="1">
    <location>
        <begin position="316"/>
        <end position="329"/>
    </location>
</feature>
<feature type="compositionally biased region" description="Basic and acidic residues" evidence="1">
    <location>
        <begin position="1155"/>
        <end position="1169"/>
    </location>
</feature>
<feature type="compositionally biased region" description="Low complexity" evidence="1">
    <location>
        <begin position="250"/>
        <end position="263"/>
    </location>
</feature>
<feature type="region of interest" description="Disordered" evidence="1">
    <location>
        <begin position="1257"/>
        <end position="1276"/>
    </location>
</feature>
<feature type="compositionally biased region" description="Basic and acidic residues" evidence="1">
    <location>
        <begin position="804"/>
        <end position="813"/>
    </location>
</feature>
<feature type="compositionally biased region" description="Basic and acidic residues" evidence="1">
    <location>
        <begin position="837"/>
        <end position="848"/>
    </location>
</feature>
<feature type="compositionally biased region" description="Polar residues" evidence="1">
    <location>
        <begin position="437"/>
        <end position="464"/>
    </location>
</feature>
<feature type="compositionally biased region" description="Polar residues" evidence="1">
    <location>
        <begin position="852"/>
        <end position="861"/>
    </location>
</feature>
<feature type="compositionally biased region" description="Acidic residues" evidence="1">
    <location>
        <begin position="287"/>
        <end position="297"/>
    </location>
</feature>
<feature type="compositionally biased region" description="Polar residues" evidence="1">
    <location>
        <begin position="729"/>
        <end position="739"/>
    </location>
</feature>
<protein>
    <submittedName>
        <fullName evidence="3">Uncharacterized protein</fullName>
    </submittedName>
</protein>
<name>A0ABQ8SJK7_PERAM</name>
<feature type="compositionally biased region" description="Low complexity" evidence="1">
    <location>
        <begin position="209"/>
        <end position="223"/>
    </location>
</feature>
<feature type="compositionally biased region" description="Basic and acidic residues" evidence="1">
    <location>
        <begin position="714"/>
        <end position="726"/>
    </location>
</feature>
<comment type="caution">
    <text evidence="3">The sequence shown here is derived from an EMBL/GenBank/DDBJ whole genome shotgun (WGS) entry which is preliminary data.</text>
</comment>
<feature type="compositionally biased region" description="Pro residues" evidence="1">
    <location>
        <begin position="264"/>
        <end position="276"/>
    </location>
</feature>
<evidence type="ECO:0000313" key="3">
    <source>
        <dbReference type="EMBL" id="KAJ4434338.1"/>
    </source>
</evidence>
<feature type="compositionally biased region" description="Basic and acidic residues" evidence="1">
    <location>
        <begin position="115"/>
        <end position="130"/>
    </location>
</feature>
<evidence type="ECO:0000256" key="1">
    <source>
        <dbReference type="SAM" id="MobiDB-lite"/>
    </source>
</evidence>
<feature type="compositionally biased region" description="Polar residues" evidence="1">
    <location>
        <begin position="330"/>
        <end position="340"/>
    </location>
</feature>
<organism evidence="3 4">
    <name type="scientific">Periplaneta americana</name>
    <name type="common">American cockroach</name>
    <name type="synonym">Blatta americana</name>
    <dbReference type="NCBI Taxonomy" id="6978"/>
    <lineage>
        <taxon>Eukaryota</taxon>
        <taxon>Metazoa</taxon>
        <taxon>Ecdysozoa</taxon>
        <taxon>Arthropoda</taxon>
        <taxon>Hexapoda</taxon>
        <taxon>Insecta</taxon>
        <taxon>Pterygota</taxon>
        <taxon>Neoptera</taxon>
        <taxon>Polyneoptera</taxon>
        <taxon>Dictyoptera</taxon>
        <taxon>Blattodea</taxon>
        <taxon>Blattoidea</taxon>
        <taxon>Blattidae</taxon>
        <taxon>Blattinae</taxon>
        <taxon>Periplaneta</taxon>
    </lineage>
</organism>
<feature type="region of interest" description="Disordered" evidence="1">
    <location>
        <begin position="836"/>
        <end position="921"/>
    </location>
</feature>
<keyword evidence="2" id="KW-0732">Signal</keyword>